<dbReference type="Proteomes" id="UP000325141">
    <property type="component" value="Unassembled WGS sequence"/>
</dbReference>
<organism evidence="1 2">
    <name type="scientific">Paenimyroides baculatum</name>
    <dbReference type="NCBI Taxonomy" id="2608000"/>
    <lineage>
        <taxon>Bacteria</taxon>
        <taxon>Pseudomonadati</taxon>
        <taxon>Bacteroidota</taxon>
        <taxon>Flavobacteriia</taxon>
        <taxon>Flavobacteriales</taxon>
        <taxon>Flavobacteriaceae</taxon>
        <taxon>Paenimyroides</taxon>
    </lineage>
</organism>
<sequence length="415" mass="46227">MKKAYIHLFGILPLLGSAQTVNQGILKVDPGTEVSTYFDFKNESTGDVLNDGSMHFYGHYNNEGLFSYTTNSRTGYVVFEGLMPGMQKIEGTSPSSFYDVLFNKSGAEHSFHLTNDIANAGTVNLMNGVVLMDKVQGGAFVFLKGARHINTSDRSHVNGEVTKNGNEGFKYPIGDGGYYRFAGISAPAQESEIYTGEYLFENSNSKYPHASRTGVLQAIDDKEYWIINQSVKTDNSVIVTLSWDTRTTPPSFTANPDLLHVVRWDENQKLWVDEGGIVNHADQTVTTPVKVDGFGIFTLGTIKKPLINPGEVVIYNGVTPDGDGMNDYLIIDNINQFPNNNVKIYNRWGRQVYETHSYDSNGNVFNGTAQGKAIVNQGEKLPTGTYYYVVEYLYDRDGQNQWVKKVGYLHLENND</sequence>
<dbReference type="AlphaFoldDB" id="A0A5M6CL89"/>
<dbReference type="EMBL" id="VWSG01000003">
    <property type="protein sequence ID" value="KAA5535796.1"/>
    <property type="molecule type" value="Genomic_DNA"/>
</dbReference>
<proteinExistence type="predicted"/>
<accession>A0A5M6CL89</accession>
<comment type="caution">
    <text evidence="1">The sequence shown here is derived from an EMBL/GenBank/DDBJ whole genome shotgun (WGS) entry which is preliminary data.</text>
</comment>
<evidence type="ECO:0000313" key="2">
    <source>
        <dbReference type="Proteomes" id="UP000325141"/>
    </source>
</evidence>
<protein>
    <submittedName>
        <fullName evidence="1">Gliding motility-associated C-terminal domain-containing protein</fullName>
    </submittedName>
</protein>
<keyword evidence="2" id="KW-1185">Reference proteome</keyword>
<dbReference type="InterPro" id="IPR026341">
    <property type="entry name" value="T9SS_type_B"/>
</dbReference>
<gene>
    <name evidence="1" type="ORF">F0460_04985</name>
</gene>
<dbReference type="Pfam" id="PF13585">
    <property type="entry name" value="CHU_C"/>
    <property type="match status" value="1"/>
</dbReference>
<reference evidence="1 2" key="1">
    <citation type="submission" date="2019-09" db="EMBL/GenBank/DDBJ databases">
        <title>Genome sequence and assembly of Flavobacterium sp.</title>
        <authorList>
            <person name="Chhetri G."/>
        </authorList>
    </citation>
    <scope>NUCLEOTIDE SEQUENCE [LARGE SCALE GENOMIC DNA]</scope>
    <source>
        <strain evidence="1 2">SNL9</strain>
    </source>
</reference>
<evidence type="ECO:0000313" key="1">
    <source>
        <dbReference type="EMBL" id="KAA5535796.1"/>
    </source>
</evidence>
<name>A0A5M6CL89_9FLAO</name>
<dbReference type="NCBIfam" id="TIGR04131">
    <property type="entry name" value="Bac_Flav_CTERM"/>
    <property type="match status" value="1"/>
</dbReference>
<dbReference type="RefSeq" id="WP_150010892.1">
    <property type="nucleotide sequence ID" value="NZ_VWSG01000003.1"/>
</dbReference>